<gene>
    <name evidence="1" type="ORF">JDN41_12885</name>
</gene>
<organism evidence="1 2">
    <name type="scientific">Rhodomicrobium udaipurense</name>
    <dbReference type="NCBI Taxonomy" id="1202716"/>
    <lineage>
        <taxon>Bacteria</taxon>
        <taxon>Pseudomonadati</taxon>
        <taxon>Pseudomonadota</taxon>
        <taxon>Alphaproteobacteria</taxon>
        <taxon>Hyphomicrobiales</taxon>
        <taxon>Hyphomicrobiaceae</taxon>
        <taxon>Rhodomicrobium</taxon>
    </lineage>
</organism>
<comment type="caution">
    <text evidence="1">The sequence shown here is derived from an EMBL/GenBank/DDBJ whole genome shotgun (WGS) entry which is preliminary data.</text>
</comment>
<dbReference type="RefSeq" id="WP_037235700.1">
    <property type="nucleotide sequence ID" value="NZ_JAEMUK010000079.1"/>
</dbReference>
<dbReference type="AlphaFoldDB" id="A0A8I1GCA4"/>
<sequence>MSFEAGIGAVEAVGQAVRQSAVEVQQAAVSVSDAHLAQAFETGIAKASETASLSFQATEEARRKAVETAGSARVDLAQSTTVEMRPADGRDSLGGGLSSYMETFQSRTSGYSSQVDEFVSKIVGTGDAGTSEAAKNGGEAFSTAEALRLLKGSFQFAIETQLVANASKHSTQVFNDLMKGQ</sequence>
<proteinExistence type="predicted"/>
<keyword evidence="2" id="KW-1185">Reference proteome</keyword>
<evidence type="ECO:0000313" key="2">
    <source>
        <dbReference type="Proteomes" id="UP000623250"/>
    </source>
</evidence>
<accession>A0A8I1GCA4</accession>
<evidence type="ECO:0000313" key="1">
    <source>
        <dbReference type="EMBL" id="MBJ7544443.1"/>
    </source>
</evidence>
<dbReference type="EMBL" id="JAEMUK010000079">
    <property type="protein sequence ID" value="MBJ7544443.1"/>
    <property type="molecule type" value="Genomic_DNA"/>
</dbReference>
<protein>
    <submittedName>
        <fullName evidence="1">Uncharacterized protein</fullName>
    </submittedName>
</protein>
<name>A0A8I1GCA4_9HYPH</name>
<dbReference type="Proteomes" id="UP000623250">
    <property type="component" value="Unassembled WGS sequence"/>
</dbReference>
<reference evidence="1 2" key="1">
    <citation type="submission" date="2020-12" db="EMBL/GenBank/DDBJ databases">
        <title>Revised draft genomes of Rhodomicrobium vannielii ATCC 17100 and Rhodomicrobium udaipurense JA643.</title>
        <authorList>
            <person name="Conners E.M."/>
            <person name="Davenport E.J."/>
            <person name="Bose A."/>
        </authorList>
    </citation>
    <scope>NUCLEOTIDE SEQUENCE [LARGE SCALE GENOMIC DNA]</scope>
    <source>
        <strain evidence="1 2">JA643</strain>
    </source>
</reference>